<dbReference type="InParanoid" id="A7EIH6"/>
<keyword evidence="3" id="KW-1185">Reference proteome</keyword>
<accession>A7EIH6</accession>
<proteinExistence type="predicted"/>
<evidence type="ECO:0000313" key="3">
    <source>
        <dbReference type="Proteomes" id="UP000001312"/>
    </source>
</evidence>
<reference evidence="3" key="1">
    <citation type="journal article" date="2011" name="PLoS Genet.">
        <title>Genomic analysis of the necrotrophic fungal pathogens Sclerotinia sclerotiorum and Botrytis cinerea.</title>
        <authorList>
            <person name="Amselem J."/>
            <person name="Cuomo C.A."/>
            <person name="van Kan J.A."/>
            <person name="Viaud M."/>
            <person name="Benito E.P."/>
            <person name="Couloux A."/>
            <person name="Coutinho P.M."/>
            <person name="de Vries R.P."/>
            <person name="Dyer P.S."/>
            <person name="Fillinger S."/>
            <person name="Fournier E."/>
            <person name="Gout L."/>
            <person name="Hahn M."/>
            <person name="Kohn L."/>
            <person name="Lapalu N."/>
            <person name="Plummer K.M."/>
            <person name="Pradier J.M."/>
            <person name="Quevillon E."/>
            <person name="Sharon A."/>
            <person name="Simon A."/>
            <person name="ten Have A."/>
            <person name="Tudzynski B."/>
            <person name="Tudzynski P."/>
            <person name="Wincker P."/>
            <person name="Andrew M."/>
            <person name="Anthouard V."/>
            <person name="Beever R.E."/>
            <person name="Beffa R."/>
            <person name="Benoit I."/>
            <person name="Bouzid O."/>
            <person name="Brault B."/>
            <person name="Chen Z."/>
            <person name="Choquer M."/>
            <person name="Collemare J."/>
            <person name="Cotton P."/>
            <person name="Danchin E.G."/>
            <person name="Da Silva C."/>
            <person name="Gautier A."/>
            <person name="Giraud C."/>
            <person name="Giraud T."/>
            <person name="Gonzalez C."/>
            <person name="Grossetete S."/>
            <person name="Guldener U."/>
            <person name="Henrissat B."/>
            <person name="Howlett B.J."/>
            <person name="Kodira C."/>
            <person name="Kretschmer M."/>
            <person name="Lappartient A."/>
            <person name="Leroch M."/>
            <person name="Levis C."/>
            <person name="Mauceli E."/>
            <person name="Neuveglise C."/>
            <person name="Oeser B."/>
            <person name="Pearson M."/>
            <person name="Poulain J."/>
            <person name="Poussereau N."/>
            <person name="Quesneville H."/>
            <person name="Rascle C."/>
            <person name="Schumacher J."/>
            <person name="Segurens B."/>
            <person name="Sexton A."/>
            <person name="Silva E."/>
            <person name="Sirven C."/>
            <person name="Soanes D.M."/>
            <person name="Talbot N.J."/>
            <person name="Templeton M."/>
            <person name="Yandava C."/>
            <person name="Yarden O."/>
            <person name="Zeng Q."/>
            <person name="Rollins J.A."/>
            <person name="Lebrun M.H."/>
            <person name="Dickman M."/>
        </authorList>
    </citation>
    <scope>NUCLEOTIDE SEQUENCE [LARGE SCALE GENOMIC DNA]</scope>
    <source>
        <strain evidence="3">ATCC 18683 / 1980 / Ss-1</strain>
    </source>
</reference>
<dbReference type="EMBL" id="CH476626">
    <property type="protein sequence ID" value="EDO02642.1"/>
    <property type="molecule type" value="Genomic_DNA"/>
</dbReference>
<dbReference type="KEGG" id="ssl:SS1G_05119"/>
<dbReference type="RefSeq" id="XP_001593691.1">
    <property type="nucleotide sequence ID" value="XM_001593641.1"/>
</dbReference>
<protein>
    <submittedName>
        <fullName evidence="2">Uncharacterized protein</fullName>
    </submittedName>
</protein>
<dbReference type="Proteomes" id="UP000001312">
    <property type="component" value="Unassembled WGS sequence"/>
</dbReference>
<dbReference type="GeneID" id="5490313"/>
<gene>
    <name evidence="2" type="ORF">SS1G_05119</name>
</gene>
<organism evidence="2 3">
    <name type="scientific">Sclerotinia sclerotiorum (strain ATCC 18683 / 1980 / Ss-1)</name>
    <name type="common">White mold</name>
    <name type="synonym">Whetzelinia sclerotiorum</name>
    <dbReference type="NCBI Taxonomy" id="665079"/>
    <lineage>
        <taxon>Eukaryota</taxon>
        <taxon>Fungi</taxon>
        <taxon>Dikarya</taxon>
        <taxon>Ascomycota</taxon>
        <taxon>Pezizomycotina</taxon>
        <taxon>Leotiomycetes</taxon>
        <taxon>Helotiales</taxon>
        <taxon>Sclerotiniaceae</taxon>
        <taxon>Sclerotinia</taxon>
    </lineage>
</organism>
<evidence type="ECO:0000313" key="2">
    <source>
        <dbReference type="EMBL" id="EDO02642.1"/>
    </source>
</evidence>
<evidence type="ECO:0000256" key="1">
    <source>
        <dbReference type="SAM" id="MobiDB-lite"/>
    </source>
</evidence>
<feature type="compositionally biased region" description="Basic and acidic residues" evidence="1">
    <location>
        <begin position="1"/>
        <end position="22"/>
    </location>
</feature>
<dbReference type="AlphaFoldDB" id="A7EIH6"/>
<dbReference type="HOGENOM" id="CLU_2887163_0_0_1"/>
<sequence>MIEVQTKENAKCTREKEKREKPSLLPGYSVGSRVPPGTYEVRPINHSAVCVLLGKCGNWWKQE</sequence>
<name>A7EIH6_SCLS1</name>
<feature type="region of interest" description="Disordered" evidence="1">
    <location>
        <begin position="1"/>
        <end position="29"/>
    </location>
</feature>